<dbReference type="EMBL" id="MZNU01000291">
    <property type="protein sequence ID" value="OWP01106.1"/>
    <property type="molecule type" value="Genomic_DNA"/>
</dbReference>
<keyword evidence="3" id="KW-0489">Methyltransferase</keyword>
<accession>A0A218Z1I7</accession>
<sequence>MASPASSAAQHKQDSHLATDPVKLLVQQSYDKIADTYLEWTLSTPSPRLAYLQTLLSHLSSPSTSHILELGCGAGVPGTRFLSKSCGRVFGVDISLAQIERARKNVGSANADFVRSDMMALDFPDGRFDAVVGLYSILHMKKEEQVVLMERVCRWLKLGGVFVGNFALTGKEDTGPWLEGEKMFWGGWEEKDWLRNVEGAGFDVLQGDVVMDVEDGREVNFLWVVAKSRGGN</sequence>
<dbReference type="AlphaFoldDB" id="A0A218Z1I7"/>
<dbReference type="STRING" id="503106.A0A218Z1I7"/>
<gene>
    <name evidence="3" type="ORF">B2J93_6556</name>
</gene>
<dbReference type="InterPro" id="IPR041698">
    <property type="entry name" value="Methyltransf_25"/>
</dbReference>
<proteinExistence type="predicted"/>
<comment type="caution">
    <text evidence="3">The sequence shown here is derived from an EMBL/GenBank/DDBJ whole genome shotgun (WGS) entry which is preliminary data.</text>
</comment>
<protein>
    <submittedName>
        <fullName evidence="3">Methyltransferase</fullName>
    </submittedName>
</protein>
<dbReference type="Proteomes" id="UP000242519">
    <property type="component" value="Unassembled WGS sequence"/>
</dbReference>
<dbReference type="GO" id="GO:0032259">
    <property type="term" value="P:methylation"/>
    <property type="evidence" value="ECO:0007669"/>
    <property type="project" value="UniProtKB-KW"/>
</dbReference>
<feature type="domain" description="Methyltransferase" evidence="2">
    <location>
        <begin position="67"/>
        <end position="160"/>
    </location>
</feature>
<dbReference type="CDD" id="cd02440">
    <property type="entry name" value="AdoMet_MTases"/>
    <property type="match status" value="1"/>
</dbReference>
<keyword evidence="1" id="KW-0808">Transferase</keyword>
<dbReference type="InterPro" id="IPR029063">
    <property type="entry name" value="SAM-dependent_MTases_sf"/>
</dbReference>
<dbReference type="SUPFAM" id="SSF53335">
    <property type="entry name" value="S-adenosyl-L-methionine-dependent methyltransferases"/>
    <property type="match status" value="1"/>
</dbReference>
<evidence type="ECO:0000313" key="3">
    <source>
        <dbReference type="EMBL" id="OWP01106.1"/>
    </source>
</evidence>
<dbReference type="PANTHER" id="PTHR43861">
    <property type="entry name" value="TRANS-ACONITATE 2-METHYLTRANSFERASE-RELATED"/>
    <property type="match status" value="1"/>
</dbReference>
<dbReference type="Gene3D" id="3.40.50.150">
    <property type="entry name" value="Vaccinia Virus protein VP39"/>
    <property type="match status" value="1"/>
</dbReference>
<reference evidence="3 4" key="1">
    <citation type="submission" date="2017-04" db="EMBL/GenBank/DDBJ databases">
        <title>Draft genome sequence of Marssonina coronaria NL1: causal agent of apple blotch.</title>
        <authorList>
            <person name="Cheng Q."/>
        </authorList>
    </citation>
    <scope>NUCLEOTIDE SEQUENCE [LARGE SCALE GENOMIC DNA]</scope>
    <source>
        <strain evidence="3 4">NL1</strain>
    </source>
</reference>
<keyword evidence="4" id="KW-1185">Reference proteome</keyword>
<dbReference type="Pfam" id="PF13649">
    <property type="entry name" value="Methyltransf_25"/>
    <property type="match status" value="1"/>
</dbReference>
<dbReference type="OrthoDB" id="540004at2759"/>
<dbReference type="GO" id="GO:0008168">
    <property type="term" value="F:methyltransferase activity"/>
    <property type="evidence" value="ECO:0007669"/>
    <property type="project" value="UniProtKB-KW"/>
</dbReference>
<evidence type="ECO:0000313" key="4">
    <source>
        <dbReference type="Proteomes" id="UP000242519"/>
    </source>
</evidence>
<dbReference type="InParanoid" id="A0A218Z1I7"/>
<organism evidence="3 4">
    <name type="scientific">Diplocarpon coronariae</name>
    <dbReference type="NCBI Taxonomy" id="2795749"/>
    <lineage>
        <taxon>Eukaryota</taxon>
        <taxon>Fungi</taxon>
        <taxon>Dikarya</taxon>
        <taxon>Ascomycota</taxon>
        <taxon>Pezizomycotina</taxon>
        <taxon>Leotiomycetes</taxon>
        <taxon>Helotiales</taxon>
        <taxon>Drepanopezizaceae</taxon>
        <taxon>Diplocarpon</taxon>
    </lineage>
</organism>
<evidence type="ECO:0000259" key="2">
    <source>
        <dbReference type="Pfam" id="PF13649"/>
    </source>
</evidence>
<evidence type="ECO:0000256" key="1">
    <source>
        <dbReference type="ARBA" id="ARBA00022679"/>
    </source>
</evidence>
<name>A0A218Z1I7_9HELO</name>